<name>A0A9P7Z3N1_9HELO</name>
<sequence length="221" mass="24132">MANRVTYDDYSLFIRGERVFIFSGESHLHLLPATDLWLDVFQKTKGLCFNTVSYYVYWAPLEGEEGVYVADGIFAFEPFLDAAKQAGIYLLARPGPVSSLGDTDLYVLQSQHINAEASGGGFPGWLQRINGQLRTRAPGYLSATDNYITNTGAIIAKAQVANGGPIILVQPEIEVSGAVGAIDGFTDLTYFAYVKQKWYNAGIIVLLTQKDAWAQGLFASG</sequence>
<dbReference type="InterPro" id="IPR031330">
    <property type="entry name" value="Gly_Hdrlase_35_cat"/>
</dbReference>
<dbReference type="EMBL" id="MU253870">
    <property type="protein sequence ID" value="KAG9245003.1"/>
    <property type="molecule type" value="Genomic_DNA"/>
</dbReference>
<accession>A0A9P7Z3N1</accession>
<protein>
    <submittedName>
        <fullName evidence="3">Beta-galactosidase</fullName>
    </submittedName>
</protein>
<dbReference type="AlphaFoldDB" id="A0A9P7Z3N1"/>
<feature type="domain" description="Glycoside hydrolase 35 catalytic" evidence="2">
    <location>
        <begin position="11"/>
        <end position="192"/>
    </location>
</feature>
<reference evidence="3" key="1">
    <citation type="journal article" date="2021" name="IMA Fungus">
        <title>Genomic characterization of three marine fungi, including Emericellopsis atlantica sp. nov. with signatures of a generalist lifestyle and marine biomass degradation.</title>
        <authorList>
            <person name="Hagestad O.C."/>
            <person name="Hou L."/>
            <person name="Andersen J.H."/>
            <person name="Hansen E.H."/>
            <person name="Altermark B."/>
            <person name="Li C."/>
            <person name="Kuhnert E."/>
            <person name="Cox R.J."/>
            <person name="Crous P.W."/>
            <person name="Spatafora J.W."/>
            <person name="Lail K."/>
            <person name="Amirebrahimi M."/>
            <person name="Lipzen A."/>
            <person name="Pangilinan J."/>
            <person name="Andreopoulos W."/>
            <person name="Hayes R.D."/>
            <person name="Ng V."/>
            <person name="Grigoriev I.V."/>
            <person name="Jackson S.A."/>
            <person name="Sutton T.D.S."/>
            <person name="Dobson A.D.W."/>
            <person name="Rama T."/>
        </authorList>
    </citation>
    <scope>NUCLEOTIDE SEQUENCE</scope>
    <source>
        <strain evidence="3">TRa3180A</strain>
    </source>
</reference>
<dbReference type="InterPro" id="IPR017853">
    <property type="entry name" value="GH"/>
</dbReference>
<dbReference type="Pfam" id="PF01301">
    <property type="entry name" value="Glyco_hydro_35"/>
    <property type="match status" value="1"/>
</dbReference>
<dbReference type="Proteomes" id="UP000887226">
    <property type="component" value="Unassembled WGS sequence"/>
</dbReference>
<proteinExistence type="inferred from homology"/>
<evidence type="ECO:0000256" key="1">
    <source>
        <dbReference type="ARBA" id="ARBA00009809"/>
    </source>
</evidence>
<comment type="similarity">
    <text evidence="1">Belongs to the glycosyl hydrolase 35 family.</text>
</comment>
<gene>
    <name evidence="3" type="ORF">BJ878DRAFT_541712</name>
</gene>
<dbReference type="InterPro" id="IPR001944">
    <property type="entry name" value="Glycoside_Hdrlase_35"/>
</dbReference>
<keyword evidence="4" id="KW-1185">Reference proteome</keyword>
<dbReference type="OrthoDB" id="1657402at2759"/>
<dbReference type="Gene3D" id="3.20.20.80">
    <property type="entry name" value="Glycosidases"/>
    <property type="match status" value="1"/>
</dbReference>
<organism evidence="3 4">
    <name type="scientific">Calycina marina</name>
    <dbReference type="NCBI Taxonomy" id="1763456"/>
    <lineage>
        <taxon>Eukaryota</taxon>
        <taxon>Fungi</taxon>
        <taxon>Dikarya</taxon>
        <taxon>Ascomycota</taxon>
        <taxon>Pezizomycotina</taxon>
        <taxon>Leotiomycetes</taxon>
        <taxon>Helotiales</taxon>
        <taxon>Pezizellaceae</taxon>
        <taxon>Calycina</taxon>
    </lineage>
</organism>
<comment type="caution">
    <text evidence="3">The sequence shown here is derived from an EMBL/GenBank/DDBJ whole genome shotgun (WGS) entry which is preliminary data.</text>
</comment>
<dbReference type="GO" id="GO:0004553">
    <property type="term" value="F:hydrolase activity, hydrolyzing O-glycosyl compounds"/>
    <property type="evidence" value="ECO:0007669"/>
    <property type="project" value="InterPro"/>
</dbReference>
<evidence type="ECO:0000313" key="3">
    <source>
        <dbReference type="EMBL" id="KAG9245003.1"/>
    </source>
</evidence>
<evidence type="ECO:0000259" key="2">
    <source>
        <dbReference type="Pfam" id="PF01301"/>
    </source>
</evidence>
<evidence type="ECO:0000313" key="4">
    <source>
        <dbReference type="Proteomes" id="UP000887226"/>
    </source>
</evidence>
<dbReference type="PANTHER" id="PTHR23421">
    <property type="entry name" value="BETA-GALACTOSIDASE RELATED"/>
    <property type="match status" value="1"/>
</dbReference>
<dbReference type="GO" id="GO:0005975">
    <property type="term" value="P:carbohydrate metabolic process"/>
    <property type="evidence" value="ECO:0007669"/>
    <property type="project" value="InterPro"/>
</dbReference>
<dbReference type="SUPFAM" id="SSF51445">
    <property type="entry name" value="(Trans)glycosidases"/>
    <property type="match status" value="1"/>
</dbReference>